<dbReference type="InParanoid" id="D2VHN7"/>
<accession>D2VHN7</accession>
<feature type="binding site" evidence="5">
    <location>
        <position position="279"/>
    </location>
    <ligand>
        <name>Zn(2+)</name>
        <dbReference type="ChEBI" id="CHEBI:29105"/>
    </ligand>
</feature>
<evidence type="ECO:0000313" key="8">
    <source>
        <dbReference type="Proteomes" id="UP000006671"/>
    </source>
</evidence>
<feature type="binding site" evidence="5">
    <location>
        <position position="142"/>
    </location>
    <ligand>
        <name>Zn(2+)</name>
        <dbReference type="ChEBI" id="CHEBI:29105"/>
    </ligand>
</feature>
<reference evidence="7 8" key="1">
    <citation type="journal article" date="2010" name="Cell">
        <title>The genome of Naegleria gruberi illuminates early eukaryotic versatility.</title>
        <authorList>
            <person name="Fritz-Laylin L.K."/>
            <person name="Prochnik S.E."/>
            <person name="Ginger M.L."/>
            <person name="Dacks J.B."/>
            <person name="Carpenter M.L."/>
            <person name="Field M.C."/>
            <person name="Kuo A."/>
            <person name="Paredez A."/>
            <person name="Chapman J."/>
            <person name="Pham J."/>
            <person name="Shu S."/>
            <person name="Neupane R."/>
            <person name="Cipriano M."/>
            <person name="Mancuso J."/>
            <person name="Tu H."/>
            <person name="Salamov A."/>
            <person name="Lindquist E."/>
            <person name="Shapiro H."/>
            <person name="Lucas S."/>
            <person name="Grigoriev I.V."/>
            <person name="Cande W.Z."/>
            <person name="Fulton C."/>
            <person name="Rokhsar D.S."/>
            <person name="Dawson S.C."/>
        </authorList>
    </citation>
    <scope>NUCLEOTIDE SEQUENCE [LARGE SCALE GENOMIC DNA]</scope>
    <source>
        <strain evidence="7 8">NEG-M</strain>
    </source>
</reference>
<dbReference type="KEGG" id="ngr:NAEGRDRAFT_80004"/>
<evidence type="ECO:0000256" key="5">
    <source>
        <dbReference type="PIRSR" id="PIRSR604254-1"/>
    </source>
</evidence>
<dbReference type="InterPro" id="IPR004254">
    <property type="entry name" value="AdipoR/HlyIII-related"/>
</dbReference>
<dbReference type="EMBL" id="GG738872">
    <property type="protein sequence ID" value="EFC43622.1"/>
    <property type="molecule type" value="Genomic_DNA"/>
</dbReference>
<dbReference type="GeneID" id="8862217"/>
<feature type="transmembrane region" description="Helical" evidence="6">
    <location>
        <begin position="122"/>
        <end position="149"/>
    </location>
</feature>
<dbReference type="Pfam" id="PF03006">
    <property type="entry name" value="HlyIII"/>
    <property type="match status" value="1"/>
</dbReference>
<name>D2VHN7_NAEGR</name>
<sequence length="338" mass="38684">MTSESVVDSKIEHHHNCKDHHHHHGDDCCKRSNDHKECHHDNTNTKHIHHQNPKRKRNGCAICGLMQIMNPFPATGNVDDYEPTKFEEAMNVLTHLLPIAIFTYFSNRMFVENLVNSSEEMFVALVFCIGMCILFLVSSTYHFVCLIYGKNHPNVDFFRSMDYATIYIFIGASYTPWLALVPLGEDGTFGKGFAVLVWSIAVIGLIKSYNTKFLPQIESVVLLNLMGWVAIIIIPPALFTHVPIEAFIFLLIGGIFYSGGCFILKYGDGRIPAAHAIWHMLVNCGVLFHFLVMEVYLIKLDTHFRPGDEMPLMVYEQVIEAWNSNRTWHFPAFNVLYR</sequence>
<feature type="transmembrane region" description="Helical" evidence="6">
    <location>
        <begin position="221"/>
        <end position="240"/>
    </location>
</feature>
<feature type="transmembrane region" description="Helical" evidence="6">
    <location>
        <begin position="92"/>
        <end position="110"/>
    </location>
</feature>
<dbReference type="OMA" id="HAGCSIR"/>
<protein>
    <submittedName>
        <fullName evidence="7">Predicted protein</fullName>
    </submittedName>
</protein>
<feature type="transmembrane region" description="Helical" evidence="6">
    <location>
        <begin position="161"/>
        <end position="180"/>
    </location>
</feature>
<dbReference type="GO" id="GO:0016020">
    <property type="term" value="C:membrane"/>
    <property type="evidence" value="ECO:0007669"/>
    <property type="project" value="UniProtKB-SubCell"/>
</dbReference>
<feature type="transmembrane region" description="Helical" evidence="6">
    <location>
        <begin position="276"/>
        <end position="298"/>
    </location>
</feature>
<evidence type="ECO:0000256" key="2">
    <source>
        <dbReference type="ARBA" id="ARBA00022692"/>
    </source>
</evidence>
<comment type="subcellular location">
    <subcellularLocation>
        <location evidence="1">Membrane</location>
        <topology evidence="1">Multi-pass membrane protein</topology>
    </subcellularLocation>
</comment>
<dbReference type="PANTHER" id="PTHR20855">
    <property type="entry name" value="ADIPOR/PROGESTIN RECEPTOR-RELATED"/>
    <property type="match status" value="1"/>
</dbReference>
<dbReference type="RefSeq" id="XP_002676366.1">
    <property type="nucleotide sequence ID" value="XM_002676320.1"/>
</dbReference>
<keyword evidence="3 6" id="KW-1133">Transmembrane helix</keyword>
<keyword evidence="5" id="KW-0479">Metal-binding</keyword>
<dbReference type="AlphaFoldDB" id="D2VHN7"/>
<evidence type="ECO:0000256" key="3">
    <source>
        <dbReference type="ARBA" id="ARBA00022989"/>
    </source>
</evidence>
<dbReference type="VEuPathDB" id="AmoebaDB:NAEGRDRAFT_80004"/>
<proteinExistence type="predicted"/>
<keyword evidence="5" id="KW-0862">Zinc</keyword>
<feature type="binding site" evidence="5">
    <location>
        <position position="275"/>
    </location>
    <ligand>
        <name>Zn(2+)</name>
        <dbReference type="ChEBI" id="CHEBI:29105"/>
    </ligand>
</feature>
<dbReference type="eggNOG" id="KOG4243">
    <property type="taxonomic scope" value="Eukaryota"/>
</dbReference>
<dbReference type="GO" id="GO:0046872">
    <property type="term" value="F:metal ion binding"/>
    <property type="evidence" value="ECO:0007669"/>
    <property type="project" value="UniProtKB-KW"/>
</dbReference>
<evidence type="ECO:0000313" key="7">
    <source>
        <dbReference type="EMBL" id="EFC43622.1"/>
    </source>
</evidence>
<dbReference type="OrthoDB" id="186812at2759"/>
<evidence type="ECO:0000256" key="1">
    <source>
        <dbReference type="ARBA" id="ARBA00004141"/>
    </source>
</evidence>
<evidence type="ECO:0000256" key="4">
    <source>
        <dbReference type="ARBA" id="ARBA00023136"/>
    </source>
</evidence>
<gene>
    <name evidence="7" type="ORF">NAEGRDRAFT_80004</name>
</gene>
<keyword evidence="8" id="KW-1185">Reference proteome</keyword>
<evidence type="ECO:0000256" key="6">
    <source>
        <dbReference type="SAM" id="Phobius"/>
    </source>
</evidence>
<feature type="transmembrane region" description="Helical" evidence="6">
    <location>
        <begin position="192"/>
        <end position="209"/>
    </location>
</feature>
<keyword evidence="2 6" id="KW-0812">Transmembrane</keyword>
<dbReference type="STRING" id="5762.D2VHN7"/>
<dbReference type="PANTHER" id="PTHR20855:SF3">
    <property type="entry name" value="LD03007P"/>
    <property type="match status" value="1"/>
</dbReference>
<organism evidence="8">
    <name type="scientific">Naegleria gruberi</name>
    <name type="common">Amoeba</name>
    <dbReference type="NCBI Taxonomy" id="5762"/>
    <lineage>
        <taxon>Eukaryota</taxon>
        <taxon>Discoba</taxon>
        <taxon>Heterolobosea</taxon>
        <taxon>Tetramitia</taxon>
        <taxon>Eutetramitia</taxon>
        <taxon>Vahlkampfiidae</taxon>
        <taxon>Naegleria</taxon>
    </lineage>
</organism>
<dbReference type="Proteomes" id="UP000006671">
    <property type="component" value="Unassembled WGS sequence"/>
</dbReference>
<keyword evidence="4 6" id="KW-0472">Membrane</keyword>
<feature type="transmembrane region" description="Helical" evidence="6">
    <location>
        <begin position="246"/>
        <end position="264"/>
    </location>
</feature>